<evidence type="ECO:0000256" key="1">
    <source>
        <dbReference type="SAM" id="MobiDB-lite"/>
    </source>
</evidence>
<sequence>MPSRKFSLLGPLTAPAPSRSPNDSNPIRGSPSIVRPALPDPLATPRPRYPDYMNDNAGPGWDAALTMGSILNNIPALPLALAGPFTQVLDVVSEIIDAVKAMHEGKDGCAHLILRTLTFLDCLVGELKESNGPILDGGPTAASTVYLEMEFNGNQRRCNPMVPFEPRGELSQARASETCDIEARRESDRLFEHFPNSHIH</sequence>
<keyword evidence="3" id="KW-1185">Reference proteome</keyword>
<dbReference type="EMBL" id="MU129130">
    <property type="protein sequence ID" value="KAF9505969.1"/>
    <property type="molecule type" value="Genomic_DNA"/>
</dbReference>
<feature type="region of interest" description="Disordered" evidence="1">
    <location>
        <begin position="1"/>
        <end position="51"/>
    </location>
</feature>
<organism evidence="2 3">
    <name type="scientific">Hydnum rufescens UP504</name>
    <dbReference type="NCBI Taxonomy" id="1448309"/>
    <lineage>
        <taxon>Eukaryota</taxon>
        <taxon>Fungi</taxon>
        <taxon>Dikarya</taxon>
        <taxon>Basidiomycota</taxon>
        <taxon>Agaricomycotina</taxon>
        <taxon>Agaricomycetes</taxon>
        <taxon>Cantharellales</taxon>
        <taxon>Hydnaceae</taxon>
        <taxon>Hydnum</taxon>
    </lineage>
</organism>
<accession>A0A9P6AHM2</accession>
<protein>
    <submittedName>
        <fullName evidence="2">Uncharacterized protein</fullName>
    </submittedName>
</protein>
<evidence type="ECO:0000313" key="2">
    <source>
        <dbReference type="EMBL" id="KAF9505969.1"/>
    </source>
</evidence>
<dbReference type="Proteomes" id="UP000886523">
    <property type="component" value="Unassembled WGS sequence"/>
</dbReference>
<evidence type="ECO:0000313" key="3">
    <source>
        <dbReference type="Proteomes" id="UP000886523"/>
    </source>
</evidence>
<reference evidence="2" key="1">
    <citation type="journal article" date="2020" name="Nat. Commun.">
        <title>Large-scale genome sequencing of mycorrhizal fungi provides insights into the early evolution of symbiotic traits.</title>
        <authorList>
            <person name="Miyauchi S."/>
            <person name="Kiss E."/>
            <person name="Kuo A."/>
            <person name="Drula E."/>
            <person name="Kohler A."/>
            <person name="Sanchez-Garcia M."/>
            <person name="Morin E."/>
            <person name="Andreopoulos B."/>
            <person name="Barry K.W."/>
            <person name="Bonito G."/>
            <person name="Buee M."/>
            <person name="Carver A."/>
            <person name="Chen C."/>
            <person name="Cichocki N."/>
            <person name="Clum A."/>
            <person name="Culley D."/>
            <person name="Crous P.W."/>
            <person name="Fauchery L."/>
            <person name="Girlanda M."/>
            <person name="Hayes R.D."/>
            <person name="Keri Z."/>
            <person name="LaButti K."/>
            <person name="Lipzen A."/>
            <person name="Lombard V."/>
            <person name="Magnuson J."/>
            <person name="Maillard F."/>
            <person name="Murat C."/>
            <person name="Nolan M."/>
            <person name="Ohm R.A."/>
            <person name="Pangilinan J."/>
            <person name="Pereira M.F."/>
            <person name="Perotto S."/>
            <person name="Peter M."/>
            <person name="Pfister S."/>
            <person name="Riley R."/>
            <person name="Sitrit Y."/>
            <person name="Stielow J.B."/>
            <person name="Szollosi G."/>
            <person name="Zifcakova L."/>
            <person name="Stursova M."/>
            <person name="Spatafora J.W."/>
            <person name="Tedersoo L."/>
            <person name="Vaario L.M."/>
            <person name="Yamada A."/>
            <person name="Yan M."/>
            <person name="Wang P."/>
            <person name="Xu J."/>
            <person name="Bruns T."/>
            <person name="Baldrian P."/>
            <person name="Vilgalys R."/>
            <person name="Dunand C."/>
            <person name="Henrissat B."/>
            <person name="Grigoriev I.V."/>
            <person name="Hibbett D."/>
            <person name="Nagy L.G."/>
            <person name="Martin F.M."/>
        </authorList>
    </citation>
    <scope>NUCLEOTIDE SEQUENCE</scope>
    <source>
        <strain evidence="2">UP504</strain>
    </source>
</reference>
<comment type="caution">
    <text evidence="2">The sequence shown here is derived from an EMBL/GenBank/DDBJ whole genome shotgun (WGS) entry which is preliminary data.</text>
</comment>
<gene>
    <name evidence="2" type="ORF">BS47DRAFT_1385743</name>
</gene>
<name>A0A9P6AHM2_9AGAM</name>
<proteinExistence type="predicted"/>
<dbReference type="AlphaFoldDB" id="A0A9P6AHM2"/>